<dbReference type="InterPro" id="IPR013976">
    <property type="entry name" value="HDOD"/>
</dbReference>
<comment type="caution">
    <text evidence="2">The sequence shown here is derived from an EMBL/GenBank/DDBJ whole genome shotgun (WGS) entry which is preliminary data.</text>
</comment>
<evidence type="ECO:0000313" key="2">
    <source>
        <dbReference type="EMBL" id="KYN87796.1"/>
    </source>
</evidence>
<dbReference type="Pfam" id="PF08668">
    <property type="entry name" value="HDOD"/>
    <property type="match status" value="1"/>
</dbReference>
<dbReference type="SUPFAM" id="SSF109604">
    <property type="entry name" value="HD-domain/PDEase-like"/>
    <property type="match status" value="1"/>
</dbReference>
<dbReference type="AlphaFoldDB" id="A0A151KWM5"/>
<dbReference type="EMBL" id="LOBR01000039">
    <property type="protein sequence ID" value="KYN87796.1"/>
    <property type="molecule type" value="Genomic_DNA"/>
</dbReference>
<feature type="domain" description="HDOD" evidence="1">
    <location>
        <begin position="153"/>
        <end position="292"/>
    </location>
</feature>
<organism evidence="2 3">
    <name type="scientific">Vibrio cidicii</name>
    <dbReference type="NCBI Taxonomy" id="1763883"/>
    <lineage>
        <taxon>Bacteria</taxon>
        <taxon>Pseudomonadati</taxon>
        <taxon>Pseudomonadota</taxon>
        <taxon>Gammaproteobacteria</taxon>
        <taxon>Vibrionales</taxon>
        <taxon>Vibrionaceae</taxon>
        <taxon>Vibrio</taxon>
    </lineage>
</organism>
<name>A0A151KWM5_9VIBR</name>
<dbReference type="RefSeq" id="WP_061896998.1">
    <property type="nucleotide sequence ID" value="NZ_CAXYEY010000009.1"/>
</dbReference>
<proteinExistence type="predicted"/>
<reference evidence="3" key="1">
    <citation type="submission" date="2015-12" db="EMBL/GenBank/DDBJ databases">
        <authorList>
            <person name="Shamseldin A."/>
            <person name="Moawad H."/>
            <person name="Abd El-Rahim W.M."/>
            <person name="Sadowsky M.J."/>
        </authorList>
    </citation>
    <scope>NUCLEOTIDE SEQUENCE [LARGE SCALE GENOMIC DNA]</scope>
    <source>
        <strain evidence="3">2538-88</strain>
    </source>
</reference>
<dbReference type="Proteomes" id="UP000075346">
    <property type="component" value="Unassembled WGS sequence"/>
</dbReference>
<evidence type="ECO:0000313" key="3">
    <source>
        <dbReference type="Proteomes" id="UP000075346"/>
    </source>
</evidence>
<gene>
    <name evidence="2" type="ORF">ATY37_15020</name>
</gene>
<protein>
    <recommendedName>
        <fullName evidence="1">HDOD domain-containing protein</fullName>
    </recommendedName>
</protein>
<sequence>MKKSFSNELALTNEQAAIVTNRHYSEEATRIAVKVAEATRIRHTKWLVNRQFVLDQSHVDASLSEQARYCESVIHDERERVTRNQRLLLECERARVKDKQRQQEIRQQIHAGVVDDILSTAEDAMKEQLLVMSPVQLFGRFPDFSYFASTAYSPSLSVSKLSVLTTNDSSLSSEVLSLMENAKFLERIKRRPMALHDAKVAIGALGLENCVRLFPILMSKPLLKWQEPTTKNIAPKLWQQMMVTANATCQRLRVAGWSTPEQGLLLGVLLSLGMFAVANQYPRFFEEALISRMQQYREANERDKYYACADVTVDLSRLPRLLATLSDSVTKHIIEALPWTLATQPIKVAIEEELNKVPVLERSLFGVALAQGNAFSIYDALESSRVFIDKHKPFWFANVQLSAKDLSKLSHAQLGRLELLS</sequence>
<accession>A0A151KWM5</accession>
<dbReference type="Gene3D" id="1.10.3210.10">
    <property type="entry name" value="Hypothetical protein af1432"/>
    <property type="match status" value="1"/>
</dbReference>
<evidence type="ECO:0000259" key="1">
    <source>
        <dbReference type="Pfam" id="PF08668"/>
    </source>
</evidence>